<dbReference type="Gene3D" id="3.40.30.10">
    <property type="entry name" value="Glutaredoxin"/>
    <property type="match status" value="1"/>
</dbReference>
<keyword evidence="2" id="KW-0813">Transport</keyword>
<dbReference type="PROSITE" id="PS51352">
    <property type="entry name" value="THIOREDOXIN_2"/>
    <property type="match status" value="1"/>
</dbReference>
<keyword evidence="3" id="KW-0249">Electron transport</keyword>
<evidence type="ECO:0000256" key="1">
    <source>
        <dbReference type="ARBA" id="ARBA00008987"/>
    </source>
</evidence>
<comment type="caution">
    <text evidence="9">The sequence shown here is derived from an EMBL/GenBank/DDBJ whole genome shotgun (WGS) entry which is preliminary data.</text>
</comment>
<dbReference type="InterPro" id="IPR005746">
    <property type="entry name" value="Thioredoxin"/>
</dbReference>
<dbReference type="InterPro" id="IPR017937">
    <property type="entry name" value="Thioredoxin_CS"/>
</dbReference>
<dbReference type="PANTHER" id="PTHR45663">
    <property type="entry name" value="GEO12009P1"/>
    <property type="match status" value="1"/>
</dbReference>
<feature type="domain" description="Thioredoxin" evidence="8">
    <location>
        <begin position="1"/>
        <end position="105"/>
    </location>
</feature>
<evidence type="ECO:0000256" key="7">
    <source>
        <dbReference type="PIRNR" id="PIRNR000077"/>
    </source>
</evidence>
<keyword evidence="10" id="KW-1185">Reference proteome</keyword>
<dbReference type="PANTHER" id="PTHR45663:SF40">
    <property type="entry name" value="THIOREDOXIN 2"/>
    <property type="match status" value="1"/>
</dbReference>
<dbReference type="Proteomes" id="UP001564408">
    <property type="component" value="Unassembled WGS sequence"/>
</dbReference>
<proteinExistence type="inferred from homology"/>
<dbReference type="EMBL" id="JBDKXB010000019">
    <property type="protein sequence ID" value="MEY6433324.1"/>
    <property type="molecule type" value="Genomic_DNA"/>
</dbReference>
<protein>
    <recommendedName>
        <fullName evidence="6 7">Thioredoxin</fullName>
    </recommendedName>
</protein>
<keyword evidence="4" id="KW-1015">Disulfide bond</keyword>
<organism evidence="9 10">
    <name type="scientific">Thioalkalicoccus limnaeus</name>
    <dbReference type="NCBI Taxonomy" id="120681"/>
    <lineage>
        <taxon>Bacteria</taxon>
        <taxon>Pseudomonadati</taxon>
        <taxon>Pseudomonadota</taxon>
        <taxon>Gammaproteobacteria</taxon>
        <taxon>Chromatiales</taxon>
        <taxon>Chromatiaceae</taxon>
        <taxon>Thioalkalicoccus</taxon>
    </lineage>
</organism>
<dbReference type="RefSeq" id="WP_369667708.1">
    <property type="nucleotide sequence ID" value="NZ_JBDKXB010000019.1"/>
</dbReference>
<comment type="similarity">
    <text evidence="1 7">Belongs to the thioredoxin family.</text>
</comment>
<sequence>MAVVELNRENFEQVINDNPFVVVDFWAPWCAPCRGFAPVYDRVSEDHDDIVFGKVNTEDEQWLAGRFRIRSIPTLMIFREQIIIFSQAGALPEAAFRDLIEKASALDMADVRRQLDAQRAEQG</sequence>
<dbReference type="Pfam" id="PF00085">
    <property type="entry name" value="Thioredoxin"/>
    <property type="match status" value="1"/>
</dbReference>
<evidence type="ECO:0000256" key="6">
    <source>
        <dbReference type="NCBIfam" id="TIGR01068"/>
    </source>
</evidence>
<dbReference type="SUPFAM" id="SSF52833">
    <property type="entry name" value="Thioredoxin-like"/>
    <property type="match status" value="1"/>
</dbReference>
<accession>A0ABV4BH59</accession>
<dbReference type="NCBIfam" id="TIGR01068">
    <property type="entry name" value="thioredoxin"/>
    <property type="match status" value="1"/>
</dbReference>
<dbReference type="PRINTS" id="PR00421">
    <property type="entry name" value="THIOREDOXIN"/>
</dbReference>
<dbReference type="InterPro" id="IPR013766">
    <property type="entry name" value="Thioredoxin_domain"/>
</dbReference>
<dbReference type="PROSITE" id="PS00194">
    <property type="entry name" value="THIOREDOXIN_1"/>
    <property type="match status" value="1"/>
</dbReference>
<dbReference type="PIRSF" id="PIRSF000077">
    <property type="entry name" value="Thioredoxin"/>
    <property type="match status" value="1"/>
</dbReference>
<dbReference type="CDD" id="cd02947">
    <property type="entry name" value="TRX_family"/>
    <property type="match status" value="1"/>
</dbReference>
<dbReference type="InterPro" id="IPR036249">
    <property type="entry name" value="Thioredoxin-like_sf"/>
</dbReference>
<evidence type="ECO:0000256" key="3">
    <source>
        <dbReference type="ARBA" id="ARBA00022982"/>
    </source>
</evidence>
<reference evidence="9 10" key="1">
    <citation type="submission" date="2024-05" db="EMBL/GenBank/DDBJ databases">
        <title>Genome Sequence and Characterization of the New Strain Purple Sulfur Bacterium of Genus Thioalkalicoccus.</title>
        <authorList>
            <person name="Bryantseva I.A."/>
            <person name="Kyndt J.A."/>
            <person name="Imhoff J.F."/>
        </authorList>
    </citation>
    <scope>NUCLEOTIDE SEQUENCE [LARGE SCALE GENOMIC DNA]</scope>
    <source>
        <strain evidence="9 10">Um2</strain>
    </source>
</reference>
<gene>
    <name evidence="9" type="primary">trxA</name>
    <name evidence="9" type="ORF">ABC977_13025</name>
</gene>
<evidence type="ECO:0000313" key="9">
    <source>
        <dbReference type="EMBL" id="MEY6433324.1"/>
    </source>
</evidence>
<evidence type="ECO:0000259" key="8">
    <source>
        <dbReference type="PROSITE" id="PS51352"/>
    </source>
</evidence>
<name>A0ABV4BH59_9GAMM</name>
<evidence type="ECO:0000256" key="4">
    <source>
        <dbReference type="ARBA" id="ARBA00023157"/>
    </source>
</evidence>
<keyword evidence="5" id="KW-0676">Redox-active center</keyword>
<evidence type="ECO:0000256" key="5">
    <source>
        <dbReference type="ARBA" id="ARBA00023284"/>
    </source>
</evidence>
<evidence type="ECO:0000256" key="2">
    <source>
        <dbReference type="ARBA" id="ARBA00022448"/>
    </source>
</evidence>
<evidence type="ECO:0000313" key="10">
    <source>
        <dbReference type="Proteomes" id="UP001564408"/>
    </source>
</evidence>